<dbReference type="AlphaFoldDB" id="A0A0A9HV09"/>
<evidence type="ECO:0000313" key="1">
    <source>
        <dbReference type="EMBL" id="JAE36743.1"/>
    </source>
</evidence>
<accession>A0A0A9HV09</accession>
<protein>
    <submittedName>
        <fullName evidence="1">CLPC1</fullName>
    </submittedName>
</protein>
<proteinExistence type="predicted"/>
<reference evidence="1" key="2">
    <citation type="journal article" date="2015" name="Data Brief">
        <title>Shoot transcriptome of the giant reed, Arundo donax.</title>
        <authorList>
            <person name="Barrero R.A."/>
            <person name="Guerrero F.D."/>
            <person name="Moolhuijzen P."/>
            <person name="Goolsby J.A."/>
            <person name="Tidwell J."/>
            <person name="Bellgard S.E."/>
            <person name="Bellgard M.I."/>
        </authorList>
    </citation>
    <scope>NUCLEOTIDE SEQUENCE</scope>
    <source>
        <tissue evidence="1">Shoot tissue taken approximately 20 cm above the soil surface</tissue>
    </source>
</reference>
<dbReference type="EMBL" id="GBRH01161153">
    <property type="protein sequence ID" value="JAE36743.1"/>
    <property type="molecule type" value="Transcribed_RNA"/>
</dbReference>
<sequence length="28" mass="3131">MLRSIVALARTRDLPELLLYMVVGTIAD</sequence>
<name>A0A0A9HV09_ARUDO</name>
<organism evidence="1">
    <name type="scientific">Arundo donax</name>
    <name type="common">Giant reed</name>
    <name type="synonym">Donax arundinaceus</name>
    <dbReference type="NCBI Taxonomy" id="35708"/>
    <lineage>
        <taxon>Eukaryota</taxon>
        <taxon>Viridiplantae</taxon>
        <taxon>Streptophyta</taxon>
        <taxon>Embryophyta</taxon>
        <taxon>Tracheophyta</taxon>
        <taxon>Spermatophyta</taxon>
        <taxon>Magnoliopsida</taxon>
        <taxon>Liliopsida</taxon>
        <taxon>Poales</taxon>
        <taxon>Poaceae</taxon>
        <taxon>PACMAD clade</taxon>
        <taxon>Arundinoideae</taxon>
        <taxon>Arundineae</taxon>
        <taxon>Arundo</taxon>
    </lineage>
</organism>
<reference evidence="1" key="1">
    <citation type="submission" date="2014-09" db="EMBL/GenBank/DDBJ databases">
        <authorList>
            <person name="Magalhaes I.L.F."/>
            <person name="Oliveira U."/>
            <person name="Santos F.R."/>
            <person name="Vidigal T.H.D.A."/>
            <person name="Brescovit A.D."/>
            <person name="Santos A.J."/>
        </authorList>
    </citation>
    <scope>NUCLEOTIDE SEQUENCE</scope>
    <source>
        <tissue evidence="1">Shoot tissue taken approximately 20 cm above the soil surface</tissue>
    </source>
</reference>